<dbReference type="EC" id="2.7.7.7" evidence="2"/>
<dbReference type="GO" id="GO:0003676">
    <property type="term" value="F:nucleic acid binding"/>
    <property type="evidence" value="ECO:0007669"/>
    <property type="project" value="InterPro"/>
</dbReference>
<comment type="caution">
    <text evidence="11">The sequence shown here is derived from an EMBL/GenBank/DDBJ whole genome shotgun (WGS) entry which is preliminary data.</text>
</comment>
<dbReference type="Gene3D" id="3.20.20.140">
    <property type="entry name" value="Metal-dependent hydrolases"/>
    <property type="match status" value="1"/>
</dbReference>
<evidence type="ECO:0000256" key="5">
    <source>
        <dbReference type="ARBA" id="ARBA00022695"/>
    </source>
</evidence>
<dbReference type="PANTHER" id="PTHR32294:SF0">
    <property type="entry name" value="DNA POLYMERASE III SUBUNIT ALPHA"/>
    <property type="match status" value="1"/>
</dbReference>
<evidence type="ECO:0000256" key="7">
    <source>
        <dbReference type="ARBA" id="ARBA00022932"/>
    </source>
</evidence>
<protein>
    <recommendedName>
        <fullName evidence="3">DNA polymerase III subunit alpha</fullName>
        <ecNumber evidence="2">2.7.7.7</ecNumber>
    </recommendedName>
</protein>
<dbReference type="InterPro" id="IPR040982">
    <property type="entry name" value="DNA_pol3_finger"/>
</dbReference>
<dbReference type="InterPro" id="IPR004365">
    <property type="entry name" value="NA-bd_OB_tRNA"/>
</dbReference>
<evidence type="ECO:0000256" key="1">
    <source>
        <dbReference type="ARBA" id="ARBA00004496"/>
    </source>
</evidence>
<dbReference type="SUPFAM" id="SSF89550">
    <property type="entry name" value="PHP domain-like"/>
    <property type="match status" value="1"/>
</dbReference>
<keyword evidence="7" id="KW-0239">DNA-directed DNA polymerase</keyword>
<dbReference type="Pfam" id="PF14579">
    <property type="entry name" value="HHH_6"/>
    <property type="match status" value="1"/>
</dbReference>
<dbReference type="InterPro" id="IPR004013">
    <property type="entry name" value="PHP_dom"/>
</dbReference>
<comment type="catalytic activity">
    <reaction evidence="8">
        <text>DNA(n) + a 2'-deoxyribonucleoside 5'-triphosphate = DNA(n+1) + diphosphate</text>
        <dbReference type="Rhea" id="RHEA:22508"/>
        <dbReference type="Rhea" id="RHEA-COMP:17339"/>
        <dbReference type="Rhea" id="RHEA-COMP:17340"/>
        <dbReference type="ChEBI" id="CHEBI:33019"/>
        <dbReference type="ChEBI" id="CHEBI:61560"/>
        <dbReference type="ChEBI" id="CHEBI:173112"/>
        <dbReference type="EC" id="2.7.7.7"/>
    </reaction>
</comment>
<dbReference type="InterPro" id="IPR004805">
    <property type="entry name" value="DnaE2/DnaE/PolC"/>
</dbReference>
<dbReference type="InterPro" id="IPR011708">
    <property type="entry name" value="DNA_pol3_alpha_NTPase_dom"/>
</dbReference>
<accession>A0A1F5ES38</accession>
<organism evidence="11 12">
    <name type="scientific">Candidatus Collierbacteria bacterium RIFCSPHIGHO2_02_FULL_49_10</name>
    <dbReference type="NCBI Taxonomy" id="1817723"/>
    <lineage>
        <taxon>Bacteria</taxon>
        <taxon>Candidatus Collieribacteriota</taxon>
    </lineage>
</organism>
<dbReference type="Pfam" id="PF02811">
    <property type="entry name" value="PHP"/>
    <property type="match status" value="1"/>
</dbReference>
<comment type="subcellular location">
    <subcellularLocation>
        <location evidence="1">Cytoplasm</location>
    </subcellularLocation>
</comment>
<keyword evidence="4" id="KW-0808">Transferase</keyword>
<dbReference type="Gene3D" id="1.10.10.1600">
    <property type="entry name" value="Bacterial DNA polymerase III alpha subunit, thumb domain"/>
    <property type="match status" value="1"/>
</dbReference>
<evidence type="ECO:0000256" key="9">
    <source>
        <dbReference type="SAM" id="MobiDB-lite"/>
    </source>
</evidence>
<sequence length="1170" mass="130459">MNFTHLHVHSEYSLLDGLSKIKKLVARAKEYGQNALAITDHGAMYGAVEFYKEAVNKEIKPILGCEIYTAAESRLDKKRQDAYHLLLLALNNEGYENLMKIVTIGQTEGFYYKPRIDKEILLQYHHGIAVTTACPAGRVQRLLIHDSYAAAKKELKELEQIFGSDKTFIELQRHPYDKFAAAKGLPESVKNELISHGRECKLGEEGLIKLSRDLGLPLVATNDTHYVDRDDAPAQDAIVCIQTGKQIADVNRMRYIDTPDFYLKSTEEMAEEFSDLPEAIDNTNLIADQVDIKITLGQWFFPKFALAEGRTPGAALRELSYEGAHRHFGKDLLEVVTKRLEYELEVIEKKGYSPYFLLYNQIVTHTNEVGIYTNTRGSAAGSLVSYCCGITTVDPIYFNLPFERFLNPFRPSPPDIDLDISDDRRDELIAWLKETYGDKKVAQICTFGTMKARAAVRDVGRVLGMPYSNVDRISKMVPEGSQGFPMTLKKALEQAPDLKKLMEEDKDVKTLIELAQKIENNKRHISVHAAGVVIAPDVLTKFTPLQLEPGGGDKVITQYEMHACEDVGLIKLDILGIRNLSILANAITLIKDSLGVEIKIKEVPLNDKKTFEMLAAGQTFGVFQLASAAMTKYLVELKPERIDDLMAMVALYRPGPIAFIPEYIARKHNPKLVKYFDPRMEKFLASSYGILTYQDDVLYTAIELAGYNWEEVDKFRKAIGKKIPEEMEKQHAKFVDGCVAGDMKRDKAEDLWKQIETFAAYGFNKAHSASYGIVAYWTGYVKANYPAEYMTSLLTAESGNTDKLTEAISETGILGLRILPPDINESKTGFTIVPLPKDQWLPTGRAREDGKAIRFGLSAIKNVGTAAITAILVAREDGPFASLTELLHRVELQKVNKKVIESLISAGALDRFGNRAQLLAGYTEIRNKATAKSKEKNTGQGGLFDTMGKEEKGHEKMTDVLPDIPEMPMTELLKAEKALLGFYLTDHPVKNAIKVVAHRVTHKVSQLDPEYHVGQVVTLAGILASVRAINTKKNNSRMCFASFEDDTGAIDLVIFPKLFADTTDLWVADKAILVTGRIDKREDKLSLIVEKAEAIDINAKPSESEGYEIDIPRGTAKDVLVEINNLLKKTPGPDTITIVIANGGEGKRITLPFSVKYNQVLASKISRLLS</sequence>
<dbReference type="Gene3D" id="1.10.150.870">
    <property type="match status" value="1"/>
</dbReference>
<evidence type="ECO:0000256" key="6">
    <source>
        <dbReference type="ARBA" id="ARBA00022705"/>
    </source>
</evidence>
<dbReference type="NCBIfam" id="NF004226">
    <property type="entry name" value="PRK05673.1"/>
    <property type="match status" value="1"/>
</dbReference>
<dbReference type="InterPro" id="IPR016195">
    <property type="entry name" value="Pol/histidinol_Pase-like"/>
</dbReference>
<dbReference type="GO" id="GO:0003887">
    <property type="term" value="F:DNA-directed DNA polymerase activity"/>
    <property type="evidence" value="ECO:0007669"/>
    <property type="project" value="UniProtKB-KW"/>
</dbReference>
<dbReference type="InterPro" id="IPR003141">
    <property type="entry name" value="Pol/His_phosphatase_N"/>
</dbReference>
<evidence type="ECO:0000313" key="12">
    <source>
        <dbReference type="Proteomes" id="UP000177390"/>
    </source>
</evidence>
<evidence type="ECO:0000256" key="2">
    <source>
        <dbReference type="ARBA" id="ARBA00012417"/>
    </source>
</evidence>
<dbReference type="CDD" id="cd04485">
    <property type="entry name" value="DnaE_OBF"/>
    <property type="match status" value="1"/>
</dbReference>
<dbReference type="InterPro" id="IPR012340">
    <property type="entry name" value="NA-bd_OB-fold"/>
</dbReference>
<dbReference type="InterPro" id="IPR041931">
    <property type="entry name" value="DNA_pol3_alpha_thumb_dom"/>
</dbReference>
<feature type="domain" description="Polymerase/histidinol phosphatase N-terminal" evidence="10">
    <location>
        <begin position="4"/>
        <end position="71"/>
    </location>
</feature>
<dbReference type="Pfam" id="PF17657">
    <property type="entry name" value="DNA_pol3_finger"/>
    <property type="match status" value="1"/>
</dbReference>
<reference evidence="11 12" key="1">
    <citation type="journal article" date="2016" name="Nat. Commun.">
        <title>Thousands of microbial genomes shed light on interconnected biogeochemical processes in an aquifer system.</title>
        <authorList>
            <person name="Anantharaman K."/>
            <person name="Brown C.T."/>
            <person name="Hug L.A."/>
            <person name="Sharon I."/>
            <person name="Castelle C.J."/>
            <person name="Probst A.J."/>
            <person name="Thomas B.C."/>
            <person name="Singh A."/>
            <person name="Wilkins M.J."/>
            <person name="Karaoz U."/>
            <person name="Brodie E.L."/>
            <person name="Williams K.H."/>
            <person name="Hubbard S.S."/>
            <person name="Banfield J.F."/>
        </authorList>
    </citation>
    <scope>NUCLEOTIDE SEQUENCE [LARGE SCALE GENOMIC DNA]</scope>
</reference>
<evidence type="ECO:0000256" key="3">
    <source>
        <dbReference type="ARBA" id="ARBA00019114"/>
    </source>
</evidence>
<dbReference type="GO" id="GO:0006260">
    <property type="term" value="P:DNA replication"/>
    <property type="evidence" value="ECO:0007669"/>
    <property type="project" value="UniProtKB-KW"/>
</dbReference>
<dbReference type="Gene3D" id="2.40.50.140">
    <property type="entry name" value="Nucleic acid-binding proteins"/>
    <property type="match status" value="1"/>
</dbReference>
<dbReference type="InterPro" id="IPR029460">
    <property type="entry name" value="DNAPol_HHH"/>
</dbReference>
<dbReference type="Pfam" id="PF01336">
    <property type="entry name" value="tRNA_anti-codon"/>
    <property type="match status" value="1"/>
</dbReference>
<dbReference type="CDD" id="cd12113">
    <property type="entry name" value="PHP_PolIIIA_DnaE3"/>
    <property type="match status" value="1"/>
</dbReference>
<dbReference type="EMBL" id="MFAH01000061">
    <property type="protein sequence ID" value="OGD70201.1"/>
    <property type="molecule type" value="Genomic_DNA"/>
</dbReference>
<dbReference type="PANTHER" id="PTHR32294">
    <property type="entry name" value="DNA POLYMERASE III SUBUNIT ALPHA"/>
    <property type="match status" value="1"/>
</dbReference>
<name>A0A1F5ES38_9BACT</name>
<dbReference type="GO" id="GO:0005737">
    <property type="term" value="C:cytoplasm"/>
    <property type="evidence" value="ECO:0007669"/>
    <property type="project" value="UniProtKB-SubCell"/>
</dbReference>
<gene>
    <name evidence="11" type="ORF">A3D09_03520</name>
</gene>
<keyword evidence="6" id="KW-0235">DNA replication</keyword>
<dbReference type="SMART" id="SM00481">
    <property type="entry name" value="POLIIIAc"/>
    <property type="match status" value="1"/>
</dbReference>
<proteinExistence type="predicted"/>
<feature type="region of interest" description="Disordered" evidence="9">
    <location>
        <begin position="931"/>
        <end position="954"/>
    </location>
</feature>
<evidence type="ECO:0000256" key="8">
    <source>
        <dbReference type="ARBA" id="ARBA00049244"/>
    </source>
</evidence>
<evidence type="ECO:0000259" key="10">
    <source>
        <dbReference type="SMART" id="SM00481"/>
    </source>
</evidence>
<keyword evidence="5" id="KW-0548">Nucleotidyltransferase</keyword>
<evidence type="ECO:0000256" key="4">
    <source>
        <dbReference type="ARBA" id="ARBA00022679"/>
    </source>
</evidence>
<dbReference type="AlphaFoldDB" id="A0A1F5ES38"/>
<dbReference type="Pfam" id="PF07733">
    <property type="entry name" value="DNA_pol3_alpha"/>
    <property type="match status" value="1"/>
</dbReference>
<dbReference type="GO" id="GO:0008408">
    <property type="term" value="F:3'-5' exonuclease activity"/>
    <property type="evidence" value="ECO:0007669"/>
    <property type="project" value="InterPro"/>
</dbReference>
<evidence type="ECO:0000313" key="11">
    <source>
        <dbReference type="EMBL" id="OGD70201.1"/>
    </source>
</evidence>
<dbReference type="Proteomes" id="UP000177390">
    <property type="component" value="Unassembled WGS sequence"/>
</dbReference>
<dbReference type="NCBIfam" id="TIGR00594">
    <property type="entry name" value="polc"/>
    <property type="match status" value="1"/>
</dbReference>